<dbReference type="RefSeq" id="WP_379772425.1">
    <property type="nucleotide sequence ID" value="NZ_JBHSMZ010000014.1"/>
</dbReference>
<accession>A0ABW0RZP3</accession>
<dbReference type="Proteomes" id="UP001596086">
    <property type="component" value="Unassembled WGS sequence"/>
</dbReference>
<dbReference type="EMBL" id="JBHSMZ010000014">
    <property type="protein sequence ID" value="MFC5550196.1"/>
    <property type="molecule type" value="Genomic_DNA"/>
</dbReference>
<keyword evidence="3" id="KW-1185">Reference proteome</keyword>
<keyword evidence="1" id="KW-1133">Transmembrane helix</keyword>
<reference evidence="3" key="1">
    <citation type="journal article" date="2019" name="Int. J. Syst. Evol. Microbiol.">
        <title>The Global Catalogue of Microorganisms (GCM) 10K type strain sequencing project: providing services to taxonomists for standard genome sequencing and annotation.</title>
        <authorList>
            <consortium name="The Broad Institute Genomics Platform"/>
            <consortium name="The Broad Institute Genome Sequencing Center for Infectious Disease"/>
            <person name="Wu L."/>
            <person name="Ma J."/>
        </authorList>
    </citation>
    <scope>NUCLEOTIDE SEQUENCE [LARGE SCALE GENOMIC DNA]</scope>
    <source>
        <strain evidence="3">CGMCC 4.5798</strain>
    </source>
</reference>
<evidence type="ECO:0000256" key="1">
    <source>
        <dbReference type="SAM" id="Phobius"/>
    </source>
</evidence>
<protein>
    <submittedName>
        <fullName evidence="2">Uncharacterized protein</fullName>
    </submittedName>
</protein>
<feature type="transmembrane region" description="Helical" evidence="1">
    <location>
        <begin position="140"/>
        <end position="160"/>
    </location>
</feature>
<evidence type="ECO:0000313" key="3">
    <source>
        <dbReference type="Proteomes" id="UP001596086"/>
    </source>
</evidence>
<name>A0ABW0RZP3_9BURK</name>
<gene>
    <name evidence="2" type="ORF">ACFPO9_16905</name>
</gene>
<sequence length="202" mass="20949">MSDPAARKAIVLELFAATGESIPENDPIVTGAIIFSHKLNEVAKLSAEEMRAAGRLAAAALHEAAKEASLVLDKASERRAVESAATTAKAEAAVRAAAGQIERMAADRAQLLKLVEASAKSAKATANGQPGPLSLRYVPAWFAVIGALVGAVALASAWVIGVERGTAQAEDAAVGRSFARAVLTMDPKLRQELMEHLSKNSG</sequence>
<comment type="caution">
    <text evidence="2">The sequence shown here is derived from an EMBL/GenBank/DDBJ whole genome shotgun (WGS) entry which is preliminary data.</text>
</comment>
<proteinExistence type="predicted"/>
<organism evidence="2 3">
    <name type="scientific">Massilia aerilata</name>
    <dbReference type="NCBI Taxonomy" id="453817"/>
    <lineage>
        <taxon>Bacteria</taxon>
        <taxon>Pseudomonadati</taxon>
        <taxon>Pseudomonadota</taxon>
        <taxon>Betaproteobacteria</taxon>
        <taxon>Burkholderiales</taxon>
        <taxon>Oxalobacteraceae</taxon>
        <taxon>Telluria group</taxon>
        <taxon>Massilia</taxon>
    </lineage>
</organism>
<keyword evidence="1" id="KW-0472">Membrane</keyword>
<evidence type="ECO:0000313" key="2">
    <source>
        <dbReference type="EMBL" id="MFC5550196.1"/>
    </source>
</evidence>
<keyword evidence="1" id="KW-0812">Transmembrane</keyword>